<organism evidence="1">
    <name type="scientific">Rhizophora mucronata</name>
    <name type="common">Asiatic mangrove</name>
    <dbReference type="NCBI Taxonomy" id="61149"/>
    <lineage>
        <taxon>Eukaryota</taxon>
        <taxon>Viridiplantae</taxon>
        <taxon>Streptophyta</taxon>
        <taxon>Embryophyta</taxon>
        <taxon>Tracheophyta</taxon>
        <taxon>Spermatophyta</taxon>
        <taxon>Magnoliopsida</taxon>
        <taxon>eudicotyledons</taxon>
        <taxon>Gunneridae</taxon>
        <taxon>Pentapetalae</taxon>
        <taxon>rosids</taxon>
        <taxon>fabids</taxon>
        <taxon>Malpighiales</taxon>
        <taxon>Rhizophoraceae</taxon>
        <taxon>Rhizophora</taxon>
    </lineage>
</organism>
<dbReference type="EMBL" id="GGEC01084833">
    <property type="protein sequence ID" value="MBX65317.1"/>
    <property type="molecule type" value="Transcribed_RNA"/>
</dbReference>
<evidence type="ECO:0000313" key="1">
    <source>
        <dbReference type="EMBL" id="MBX65317.1"/>
    </source>
</evidence>
<protein>
    <submittedName>
        <fullName evidence="1">Uncharacterized protein</fullName>
    </submittedName>
</protein>
<name>A0A2P2QEN7_RHIMU</name>
<reference evidence="1" key="1">
    <citation type="submission" date="2018-02" db="EMBL/GenBank/DDBJ databases">
        <title>Rhizophora mucronata_Transcriptome.</title>
        <authorList>
            <person name="Meera S.P."/>
            <person name="Sreeshan A."/>
            <person name="Augustine A."/>
        </authorList>
    </citation>
    <scope>NUCLEOTIDE SEQUENCE</scope>
    <source>
        <tissue evidence="1">Leaf</tissue>
    </source>
</reference>
<proteinExistence type="predicted"/>
<accession>A0A2P2QEN7</accession>
<sequence>MCSADLYFTVLWVSCFAPVPH</sequence>
<dbReference type="AlphaFoldDB" id="A0A2P2QEN7"/>